<dbReference type="AlphaFoldDB" id="A0A3D3R9C3"/>
<protein>
    <recommendedName>
        <fullName evidence="3">DUF1963 domain-containing protein</fullName>
    </recommendedName>
</protein>
<evidence type="ECO:0000313" key="1">
    <source>
        <dbReference type="EMBL" id="HCO25474.1"/>
    </source>
</evidence>
<sequence>MCPTHNKPPGLPSIYNDSPLPDSYWDADDGHYALLLYPPIELENNGQQDDHIASFALSFTSAQEETQNFGEFDIGSFDFKLGGVPGWMNYRIDKRCTCGGTMSFICQTPDGFGFKKTPTAPEQPDSFSSTEYCLFLGNQVYILGCNRQCDPRALIAGCDN</sequence>
<comment type="caution">
    <text evidence="1">The sequence shown here is derived from an EMBL/GenBank/DDBJ whole genome shotgun (WGS) entry which is preliminary data.</text>
</comment>
<dbReference type="Proteomes" id="UP000263642">
    <property type="component" value="Unassembled WGS sequence"/>
</dbReference>
<dbReference type="EMBL" id="DQAY01000130">
    <property type="protein sequence ID" value="HCO25474.1"/>
    <property type="molecule type" value="Genomic_DNA"/>
</dbReference>
<organism evidence="1 2">
    <name type="scientific">Gimesia maris</name>
    <dbReference type="NCBI Taxonomy" id="122"/>
    <lineage>
        <taxon>Bacteria</taxon>
        <taxon>Pseudomonadati</taxon>
        <taxon>Planctomycetota</taxon>
        <taxon>Planctomycetia</taxon>
        <taxon>Planctomycetales</taxon>
        <taxon>Planctomycetaceae</taxon>
        <taxon>Gimesia</taxon>
    </lineage>
</organism>
<accession>A0A3D3R9C3</accession>
<gene>
    <name evidence="1" type="ORF">DIT97_21530</name>
</gene>
<name>A0A3D3R9C3_9PLAN</name>
<reference evidence="1 2" key="1">
    <citation type="journal article" date="2018" name="Nat. Biotechnol.">
        <title>A standardized bacterial taxonomy based on genome phylogeny substantially revises the tree of life.</title>
        <authorList>
            <person name="Parks D.H."/>
            <person name="Chuvochina M."/>
            <person name="Waite D.W."/>
            <person name="Rinke C."/>
            <person name="Skarshewski A."/>
            <person name="Chaumeil P.A."/>
            <person name="Hugenholtz P."/>
        </authorList>
    </citation>
    <scope>NUCLEOTIDE SEQUENCE [LARGE SCALE GENOMIC DNA]</scope>
    <source>
        <strain evidence="1">UBA9375</strain>
    </source>
</reference>
<proteinExistence type="predicted"/>
<evidence type="ECO:0000313" key="2">
    <source>
        <dbReference type="Proteomes" id="UP000263642"/>
    </source>
</evidence>
<evidence type="ECO:0008006" key="3">
    <source>
        <dbReference type="Google" id="ProtNLM"/>
    </source>
</evidence>